<evidence type="ECO:0000259" key="12">
    <source>
        <dbReference type="PROSITE" id="PS50235"/>
    </source>
</evidence>
<dbReference type="Gene3D" id="3.30.420.10">
    <property type="entry name" value="Ribonuclease H-like superfamily/Ribonuclease H"/>
    <property type="match status" value="1"/>
</dbReference>
<evidence type="ECO:0000256" key="7">
    <source>
        <dbReference type="ARBA" id="ARBA00022723"/>
    </source>
</evidence>
<feature type="compositionally biased region" description="Low complexity" evidence="11">
    <location>
        <begin position="1087"/>
        <end position="1100"/>
    </location>
</feature>
<evidence type="ECO:0000256" key="5">
    <source>
        <dbReference type="ARBA" id="ARBA00022664"/>
    </source>
</evidence>
<evidence type="ECO:0000256" key="2">
    <source>
        <dbReference type="ARBA" id="ARBA00004496"/>
    </source>
</evidence>
<comment type="caution">
    <text evidence="10">Lacks conserved residue(s) required for the propagation of feature annotation.</text>
</comment>
<gene>
    <name evidence="10" type="primary">PAN2</name>
    <name evidence="13" type="ORF">CB0940_01759</name>
    <name evidence="14" type="ORF">RHO25_001815</name>
</gene>
<protein>
    <recommendedName>
        <fullName evidence="10">PAN2-PAN3 deadenylation complex catalytic subunit PAN2</fullName>
        <ecNumber evidence="10">3.1.13.4</ecNumber>
    </recommendedName>
    <alternativeName>
        <fullName evidence="10">PAB1P-dependent poly(A)-specific ribonuclease</fullName>
    </alternativeName>
    <alternativeName>
        <fullName evidence="10">Poly(A)-nuclease deadenylation complex subunit 2</fullName>
        <shortName evidence="10">PAN deadenylation complex subunit 2</shortName>
    </alternativeName>
</protein>
<dbReference type="InterPro" id="IPR030843">
    <property type="entry name" value="PAN2"/>
</dbReference>
<reference evidence="13 15" key="1">
    <citation type="submission" date="2015-10" db="EMBL/GenBank/DDBJ databases">
        <title>The cercosporin biosynthetic gene cluster was horizontally transferred to several fungal lineages and shown to be expanded in Cercospora beticola based on microsynteny with recipient genomes.</title>
        <authorList>
            <person name="De Jonge R."/>
            <person name="Ebert M.K."/>
            <person name="Suttle J.C."/>
            <person name="Jurick Ii W.M."/>
            <person name="Secor G.A."/>
            <person name="Thomma B.P."/>
            <person name="Van De Peer Y."/>
            <person name="Bolton M.D."/>
        </authorList>
    </citation>
    <scope>NUCLEOTIDE SEQUENCE [LARGE SCALE GENOMIC DNA]</scope>
    <source>
        <strain evidence="13 15">09-40</strain>
    </source>
</reference>
<dbReference type="InterPro" id="IPR048841">
    <property type="entry name" value="PAN2_N"/>
</dbReference>
<evidence type="ECO:0000313" key="14">
    <source>
        <dbReference type="EMBL" id="WPA97206.1"/>
    </source>
</evidence>
<dbReference type="OrthoDB" id="16516at2759"/>
<keyword evidence="8 10" id="KW-0378">Hydrolase</keyword>
<dbReference type="InterPro" id="IPR028889">
    <property type="entry name" value="USP"/>
</dbReference>
<dbReference type="GO" id="GO:0004535">
    <property type="term" value="F:poly(A)-specific ribonuclease activity"/>
    <property type="evidence" value="ECO:0007669"/>
    <property type="project" value="UniProtKB-UniRule"/>
</dbReference>
<dbReference type="EMBL" id="CP134184">
    <property type="protein sequence ID" value="WPA97206.1"/>
    <property type="molecule type" value="Genomic_DNA"/>
</dbReference>
<organism evidence="13 15">
    <name type="scientific">Cercospora beticola</name>
    <name type="common">Sugarbeet leaf spot fungus</name>
    <dbReference type="NCBI Taxonomy" id="122368"/>
    <lineage>
        <taxon>Eukaryota</taxon>
        <taxon>Fungi</taxon>
        <taxon>Dikarya</taxon>
        <taxon>Ascomycota</taxon>
        <taxon>Pezizomycotina</taxon>
        <taxon>Dothideomycetes</taxon>
        <taxon>Dothideomycetidae</taxon>
        <taxon>Mycosphaerellales</taxon>
        <taxon>Mycosphaerellaceae</taxon>
        <taxon>Cercospora</taxon>
    </lineage>
</organism>
<evidence type="ECO:0000256" key="4">
    <source>
        <dbReference type="ARBA" id="ARBA00022574"/>
    </source>
</evidence>
<dbReference type="GO" id="GO:0046872">
    <property type="term" value="F:metal ion binding"/>
    <property type="evidence" value="ECO:0007669"/>
    <property type="project" value="UniProtKB-KW"/>
</dbReference>
<dbReference type="Pfam" id="PF20770">
    <property type="entry name" value="PAN2_N"/>
    <property type="match status" value="1"/>
</dbReference>
<dbReference type="InterPro" id="IPR036322">
    <property type="entry name" value="WD40_repeat_dom_sf"/>
</dbReference>
<feature type="domain" description="USP" evidence="12">
    <location>
        <begin position="496"/>
        <end position="832"/>
    </location>
</feature>
<keyword evidence="7 10" id="KW-0479">Metal-binding</keyword>
<dbReference type="GO" id="GO:0006397">
    <property type="term" value="P:mRNA processing"/>
    <property type="evidence" value="ECO:0007669"/>
    <property type="project" value="UniProtKB-KW"/>
</dbReference>
<dbReference type="AlphaFoldDB" id="A0A2G5I9V8"/>
<dbReference type="CDD" id="cd06143">
    <property type="entry name" value="PAN2_exo"/>
    <property type="match status" value="1"/>
</dbReference>
<dbReference type="SUPFAM" id="SSF54001">
    <property type="entry name" value="Cysteine proteinases"/>
    <property type="match status" value="1"/>
</dbReference>
<dbReference type="FunFam" id="2.130.10.10:FF:000459">
    <property type="entry name" value="PAN2-PAN3 deadenylation complex catalytic subunit PAN2"/>
    <property type="match status" value="1"/>
</dbReference>
<comment type="function">
    <text evidence="10">Catalytic subunit of the poly(A)-nuclease (PAN) deadenylation complex, one of two cytoplasmic mRNA deadenylases involved in mRNA turnover. PAN specifically shortens poly(A) tails of RNA and the activity is stimulated by poly(A)-binding protein PAB1. PAN deadenylation is followed by rapid degradation of the shortened mRNA tails by the CCR4-NOT complex. Deadenylated mRNAs are then degraded by two alternative mechanisms, namely exosome-mediated 3'-5' exonucleolytic degradation, or deadenlyation-dependent mRNA decaping and subsequent 5'-3' exonucleolytic degradation by XRN1. May also be involved in post-transcriptional maturation of mRNA poly(A) tails.</text>
</comment>
<dbReference type="InterPro" id="IPR015943">
    <property type="entry name" value="WD40/YVTN_repeat-like_dom_sf"/>
</dbReference>
<comment type="similarity">
    <text evidence="10">Belongs to the peptidase C19 family. PAN2 subfamily.</text>
</comment>
<dbReference type="SUPFAM" id="SSF50978">
    <property type="entry name" value="WD40 repeat-like"/>
    <property type="match status" value="1"/>
</dbReference>
<dbReference type="InterPro" id="IPR036397">
    <property type="entry name" value="RNaseH_sf"/>
</dbReference>
<proteinExistence type="inferred from homology"/>
<evidence type="ECO:0000256" key="3">
    <source>
        <dbReference type="ARBA" id="ARBA00022490"/>
    </source>
</evidence>
<comment type="domain">
    <text evidence="10">Contains a pseudo-UCH domain. This ubiquitin C-terminal hydrolase (UCH)-like or ubiquitin specific protease (USP)-like domain is predicted to be catalytically inactive because it lacks the active site catalytic triad characteristic of thiol proteases, with residues at the equivalent structural positions that are incompatible with catalysis, and it cannot bind ubiquitin. It functions as a structural scaffold for intra- and intermolecular interactions in the complex.</text>
</comment>
<evidence type="ECO:0000313" key="16">
    <source>
        <dbReference type="Proteomes" id="UP001302367"/>
    </source>
</evidence>
<dbReference type="EMBL" id="LKMD01000100">
    <property type="protein sequence ID" value="PIB01627.1"/>
    <property type="molecule type" value="Genomic_DNA"/>
</dbReference>
<dbReference type="InterPro" id="IPR012337">
    <property type="entry name" value="RNaseH-like_sf"/>
</dbReference>
<dbReference type="GO" id="GO:0000289">
    <property type="term" value="P:nuclear-transcribed mRNA poly(A) tail shortening"/>
    <property type="evidence" value="ECO:0007669"/>
    <property type="project" value="UniProtKB-UniRule"/>
</dbReference>
<keyword evidence="9 10" id="KW-0269">Exonuclease</keyword>
<evidence type="ECO:0000256" key="10">
    <source>
        <dbReference type="HAMAP-Rule" id="MF_03182"/>
    </source>
</evidence>
<keyword evidence="3 10" id="KW-0963">Cytoplasm</keyword>
<keyword evidence="6 10" id="KW-0540">Nuclease</keyword>
<dbReference type="InterPro" id="IPR028881">
    <property type="entry name" value="PAN2_UCH_dom"/>
</dbReference>
<keyword evidence="5 10" id="KW-0507">mRNA processing</keyword>
<comment type="cofactor">
    <cofactor evidence="10">
        <name>a divalent metal cation</name>
        <dbReference type="ChEBI" id="CHEBI:60240"/>
    </cofactor>
    <text evidence="10">Binds 2 metal cations per subunit in the catalytic exonuclease domain.</text>
</comment>
<dbReference type="Gene3D" id="2.130.10.10">
    <property type="entry name" value="YVTN repeat-like/Quinoprotein amine dehydrogenase"/>
    <property type="match status" value="1"/>
</dbReference>
<comment type="subunit">
    <text evidence="10">Forms a heterotrimer with an asymmetric homodimer of the regulatory subunit PAN3 to form the poly(A)-nuclease (PAN) deadenylation complex.</text>
</comment>
<evidence type="ECO:0000256" key="11">
    <source>
        <dbReference type="SAM" id="MobiDB-lite"/>
    </source>
</evidence>
<comment type="domain">
    <text evidence="10">The linker, or PAN3 interaction domain (PID), between the WD40 repeats and the pseudo-UCH domain mediates interaction with PAN3.</text>
</comment>
<feature type="binding site" evidence="10">
    <location>
        <position position="1048"/>
    </location>
    <ligand>
        <name>a divalent metal cation</name>
        <dbReference type="ChEBI" id="CHEBI:60240"/>
        <note>catalytic</note>
    </ligand>
</feature>
<dbReference type="PROSITE" id="PS50235">
    <property type="entry name" value="USP_3"/>
    <property type="match status" value="1"/>
</dbReference>
<dbReference type="HAMAP" id="MF_03182">
    <property type="entry name" value="PAN2"/>
    <property type="match status" value="1"/>
</dbReference>
<dbReference type="EC" id="3.1.13.4" evidence="10"/>
<evidence type="ECO:0000313" key="15">
    <source>
        <dbReference type="Proteomes" id="UP000230605"/>
    </source>
</evidence>
<dbReference type="InterPro" id="IPR013520">
    <property type="entry name" value="Ribonucl_H"/>
</dbReference>
<dbReference type="Pfam" id="PF00929">
    <property type="entry name" value="RNase_T"/>
    <property type="match status" value="1"/>
</dbReference>
<dbReference type="SMART" id="SM00479">
    <property type="entry name" value="EXOIII"/>
    <property type="match status" value="1"/>
</dbReference>
<dbReference type="InterPro" id="IPR050785">
    <property type="entry name" value="PAN2-PAN3_catalytic_subunit"/>
</dbReference>
<dbReference type="Proteomes" id="UP000230605">
    <property type="component" value="Chromosome 1"/>
</dbReference>
<feature type="binding site" evidence="10">
    <location>
        <position position="994"/>
    </location>
    <ligand>
        <name>a divalent metal cation</name>
        <dbReference type="ChEBI" id="CHEBI:60240"/>
        <note>catalytic</note>
    </ligand>
</feature>
<accession>A0A2G5I9V8</accession>
<dbReference type="GO" id="GO:0031251">
    <property type="term" value="C:PAN complex"/>
    <property type="evidence" value="ECO:0007669"/>
    <property type="project" value="UniProtKB-UniRule"/>
</dbReference>
<dbReference type="Pfam" id="PF13423">
    <property type="entry name" value="UCH_1"/>
    <property type="match status" value="1"/>
</dbReference>
<feature type="region of interest" description="Disordered" evidence="11">
    <location>
        <begin position="1087"/>
        <end position="1118"/>
    </location>
</feature>
<comment type="catalytic activity">
    <reaction evidence="1 10">
        <text>Exonucleolytic cleavage of poly(A) to 5'-AMP.</text>
        <dbReference type="EC" id="3.1.13.4"/>
    </reaction>
</comment>
<feature type="binding site" evidence="10">
    <location>
        <position position="887"/>
    </location>
    <ligand>
        <name>a divalent metal cation</name>
        <dbReference type="ChEBI" id="CHEBI:60240"/>
        <note>catalytic</note>
    </ligand>
</feature>
<dbReference type="PANTHER" id="PTHR15728">
    <property type="entry name" value="DEADENYLATION COMPLEX CATALYTIC SUBUNIT PAN2"/>
    <property type="match status" value="1"/>
</dbReference>
<dbReference type="FunFam" id="3.30.420.10:FF:000028">
    <property type="entry name" value="PAN2-PAN3 deadenylation complex catalytic subunit PAN2"/>
    <property type="match status" value="1"/>
</dbReference>
<reference evidence="14 16" key="2">
    <citation type="submission" date="2023-09" db="EMBL/GenBank/DDBJ databases">
        <title>Complete-Gapless Cercospora beticola genome.</title>
        <authorList>
            <person name="Wyatt N.A."/>
            <person name="Spanner R.E."/>
            <person name="Bolton M.D."/>
        </authorList>
    </citation>
    <scope>NUCLEOTIDE SEQUENCE [LARGE SCALE GENOMIC DNA]</scope>
    <source>
        <strain evidence="14">Cb09-40</strain>
    </source>
</reference>
<evidence type="ECO:0000256" key="6">
    <source>
        <dbReference type="ARBA" id="ARBA00022722"/>
    </source>
</evidence>
<name>A0A2G5I9V8_CERBT</name>
<evidence type="ECO:0000256" key="8">
    <source>
        <dbReference type="ARBA" id="ARBA00022801"/>
    </source>
</evidence>
<dbReference type="PANTHER" id="PTHR15728:SF0">
    <property type="entry name" value="PAN2-PAN3 DEADENYLATION COMPLEX CATALYTIC SUBUNIT PAN2"/>
    <property type="match status" value="1"/>
</dbReference>
<dbReference type="InterPro" id="IPR038765">
    <property type="entry name" value="Papain-like_cys_pep_sf"/>
</dbReference>
<sequence length="1118" mass="125009">MEADWTETIRLSYPGALASARSSRVTAFCFDPTEELFWVGNDAGIITSFYGPDLQRYTSYRAHSSNASRTAPASAPVKQILFCSRGVVSVSSKSVHLSSRRGIAQWHISLPEMVDLRCMTFANRDATDLVVAGCQTQLFRIDIDKGIVTETIAPKTSIPFTSMRTASQTICAAAHDGTIHLLDPKSLTVIHSWKAYAGTVNDMDARGDYLLTCGWAQSQHQGLALERLVRVFDLKTRKPARPLPFQGGAANVRLHPKLSSTCIVLSQNGALHSIDIQNPEMPSMKFASVQDGHFVGLELMPSGKGFALADSNNNLVLWGSPSKLQFTEYAKVTDFPDSVIGNKQVDWTTGPINLIGMPHYREPLLSSWPNNLVHQVGVQTPRLDNLDASFRNCDFGKVGNNPRTRLRHQATEPAQQMLPDPLSAPKFLSEKSRQENAGPDTHRRMSEDLLNALDKMKVDGKASKDARFLYRNVEIKYSRFGVEDFDFRYFNKTTYAGLETHIANSYANPLLQLLRFTVTARNVSLHHTARDCKLETCLMCEMGFLVDMLEKATAPNCQATNFLRALSKQPDALAQNIIETQATSVSLTTMMQNLTRFLFLRLEDNFKQVAPSLDQFHLAFGTIGLESTQCAQCHYESRVDKVWYAHDLVYPSRPPKARSTRQYFSQILKASIERHSQHRGWCLRCNSYKNMVSHRAVHCLPAVLTLNAAITTGESRQLWATPDFLPREIGVIVNNGRFFCYEGEDLQLHLQRAQYNITVYELVGVVADVLPSENEKSHLVATIDVGLASTDTTRERDWHLFNDFLVHPVSQEDALHFNPQWKLPSVITYQAKTMSHVVDQTWKTAIDTSILFRSPAQPGIGESYHFRALSADEALPTTGIHVAIDAEFVRLLREEIDVGPTGKRTMTRPARSGLARVSVLRADGHDRELPFIDDYIAIEDPIDDYLTQFSGLHDGDLTPGRSRYKLSVLKDVYKKLWVLVNLGCSFIGHGLSSDLRIINIHVPEAQLVDTQELFSLGSRTQRKLSLRFLAWAVLQEDIQQDVHDSIEDARTALRLWLKYLEFSDAGILEIWKDKIMAAGRVNNFRPPAAAENPSAPSTPSRQPVQTVLPGSALGTPAG</sequence>
<evidence type="ECO:0000313" key="13">
    <source>
        <dbReference type="EMBL" id="PIB01627.1"/>
    </source>
</evidence>
<evidence type="ECO:0000256" key="1">
    <source>
        <dbReference type="ARBA" id="ARBA00001663"/>
    </source>
</evidence>
<feature type="binding site" evidence="10">
    <location>
        <position position="885"/>
    </location>
    <ligand>
        <name>a divalent metal cation</name>
        <dbReference type="ChEBI" id="CHEBI:60240"/>
        <note>catalytic</note>
    </ligand>
</feature>
<keyword evidence="4" id="KW-0853">WD repeat</keyword>
<comment type="subcellular location">
    <subcellularLocation>
        <location evidence="2 10">Cytoplasm</location>
    </subcellularLocation>
</comment>
<dbReference type="GO" id="GO:0003676">
    <property type="term" value="F:nucleic acid binding"/>
    <property type="evidence" value="ECO:0007669"/>
    <property type="project" value="InterPro"/>
</dbReference>
<comment type="activity regulation">
    <text evidence="10">Positively regulated by the regulatory subunit PAN3.</text>
</comment>
<dbReference type="Proteomes" id="UP001302367">
    <property type="component" value="Chromosome 1"/>
</dbReference>
<dbReference type="SUPFAM" id="SSF53098">
    <property type="entry name" value="Ribonuclease H-like"/>
    <property type="match status" value="1"/>
</dbReference>
<evidence type="ECO:0000256" key="9">
    <source>
        <dbReference type="ARBA" id="ARBA00022839"/>
    </source>
</evidence>
<dbReference type="Gene3D" id="3.90.70.10">
    <property type="entry name" value="Cysteine proteinases"/>
    <property type="match status" value="1"/>
</dbReference>
<dbReference type="GO" id="GO:0000932">
    <property type="term" value="C:P-body"/>
    <property type="evidence" value="ECO:0007669"/>
    <property type="project" value="TreeGrafter"/>
</dbReference>
<keyword evidence="16" id="KW-1185">Reference proteome</keyword>